<dbReference type="GO" id="GO:0016491">
    <property type="term" value="F:oxidoreductase activity"/>
    <property type="evidence" value="ECO:0007669"/>
    <property type="project" value="UniProtKB-KW"/>
</dbReference>
<dbReference type="OrthoDB" id="9803333at2"/>
<evidence type="ECO:0000256" key="1">
    <source>
        <dbReference type="ARBA" id="ARBA00006484"/>
    </source>
</evidence>
<evidence type="ECO:0000313" key="4">
    <source>
        <dbReference type="Proteomes" id="UP000287502"/>
    </source>
</evidence>
<proteinExistence type="inferred from homology"/>
<dbReference type="RefSeq" id="WP_128465777.1">
    <property type="nucleotide sequence ID" value="NZ_CP035108.1"/>
</dbReference>
<dbReference type="InterPro" id="IPR002347">
    <property type="entry name" value="SDR_fam"/>
</dbReference>
<dbReference type="EMBL" id="CP035108">
    <property type="protein sequence ID" value="QAR32490.1"/>
    <property type="molecule type" value="Genomic_DNA"/>
</dbReference>
<dbReference type="Gene3D" id="3.40.50.720">
    <property type="entry name" value="NAD(P)-binding Rossmann-like Domain"/>
    <property type="match status" value="1"/>
</dbReference>
<comment type="similarity">
    <text evidence="1">Belongs to the short-chain dehydrogenases/reductases (SDR) family.</text>
</comment>
<reference evidence="3 4" key="1">
    <citation type="submission" date="2019-01" db="EMBL/GenBank/DDBJ databases">
        <title>Geovibrio thiophilus DSM 11263, complete genome.</title>
        <authorList>
            <person name="Spring S."/>
            <person name="Bunk B."/>
            <person name="Sproer C."/>
        </authorList>
    </citation>
    <scope>NUCLEOTIDE SEQUENCE [LARGE SCALE GENOMIC DNA]</scope>
    <source>
        <strain evidence="3 4">DSM 11263</strain>
    </source>
</reference>
<organism evidence="3 4">
    <name type="scientific">Geovibrio thiophilus</name>
    <dbReference type="NCBI Taxonomy" id="139438"/>
    <lineage>
        <taxon>Bacteria</taxon>
        <taxon>Pseudomonadati</taxon>
        <taxon>Deferribacterota</taxon>
        <taxon>Deferribacteres</taxon>
        <taxon>Deferribacterales</taxon>
        <taxon>Geovibrionaceae</taxon>
        <taxon>Geovibrio</taxon>
    </lineage>
</organism>
<gene>
    <name evidence="3" type="ORF">EP073_03445</name>
</gene>
<sequence length="240" mass="25437">MTKCVLITGGAGGIGLGCALYFADKGWSVFIADINGEAGRDAAQKIGGADFALTDVASEESVKACVEKCVLRFGRIDALINNAGIADPFTEPLEKLSLERWSRIISVNLTGAFLMTKHCAAHLRRANGGIINMASTRAFQSEKNSESYAASKGGLLSFTHASAVSLGPDVRVNCICPGWINVSGYQTSERDHSQHPAGRVGKAEDIASLAYYLVSDEAKFITGQSFTADGGMTVKMVYVD</sequence>
<dbReference type="InterPro" id="IPR036291">
    <property type="entry name" value="NAD(P)-bd_dom_sf"/>
</dbReference>
<accession>A0A3R5XWQ0</accession>
<dbReference type="PANTHER" id="PTHR24321:SF8">
    <property type="entry name" value="ESTRADIOL 17-BETA-DEHYDROGENASE 8-RELATED"/>
    <property type="match status" value="1"/>
</dbReference>
<name>A0A3R5XWQ0_9BACT</name>
<dbReference type="KEGG" id="gtl:EP073_03445"/>
<dbReference type="SUPFAM" id="SSF51735">
    <property type="entry name" value="NAD(P)-binding Rossmann-fold domains"/>
    <property type="match status" value="1"/>
</dbReference>
<protein>
    <submittedName>
        <fullName evidence="3">SDR family oxidoreductase</fullName>
    </submittedName>
</protein>
<dbReference type="PRINTS" id="PR00081">
    <property type="entry name" value="GDHRDH"/>
</dbReference>
<keyword evidence="4" id="KW-1185">Reference proteome</keyword>
<dbReference type="AlphaFoldDB" id="A0A3R5XWQ0"/>
<dbReference type="Proteomes" id="UP000287502">
    <property type="component" value="Chromosome"/>
</dbReference>
<dbReference type="FunFam" id="3.40.50.720:FF:000084">
    <property type="entry name" value="Short-chain dehydrogenase reductase"/>
    <property type="match status" value="1"/>
</dbReference>
<dbReference type="Pfam" id="PF13561">
    <property type="entry name" value="adh_short_C2"/>
    <property type="match status" value="1"/>
</dbReference>
<keyword evidence="2" id="KW-0560">Oxidoreductase</keyword>
<dbReference type="PANTHER" id="PTHR24321">
    <property type="entry name" value="DEHYDROGENASES, SHORT CHAIN"/>
    <property type="match status" value="1"/>
</dbReference>
<evidence type="ECO:0000256" key="2">
    <source>
        <dbReference type="ARBA" id="ARBA00023002"/>
    </source>
</evidence>
<evidence type="ECO:0000313" key="3">
    <source>
        <dbReference type="EMBL" id="QAR32490.1"/>
    </source>
</evidence>
<dbReference type="PRINTS" id="PR00080">
    <property type="entry name" value="SDRFAMILY"/>
</dbReference>
<dbReference type="PROSITE" id="PS51257">
    <property type="entry name" value="PROKAR_LIPOPROTEIN"/>
    <property type="match status" value="1"/>
</dbReference>